<keyword evidence="2" id="KW-1185">Reference proteome</keyword>
<comment type="caution">
    <text evidence="1">The sequence shown here is derived from an EMBL/GenBank/DDBJ whole genome shotgun (WGS) entry which is preliminary data.</text>
</comment>
<dbReference type="Proteomes" id="UP000028824">
    <property type="component" value="Unassembled WGS sequence"/>
</dbReference>
<evidence type="ECO:0000313" key="1">
    <source>
        <dbReference type="EMBL" id="KFI28113.1"/>
    </source>
</evidence>
<gene>
    <name evidence="1" type="ORF">CG50_14500</name>
</gene>
<accession>A0A086Y1G3</accession>
<name>A0A086Y1G3_9RHOB</name>
<protein>
    <submittedName>
        <fullName evidence="1">Uncharacterized protein</fullName>
    </submittedName>
</protein>
<organism evidence="1 2">
    <name type="scientific">Paenirhodobacter enshiensis</name>
    <dbReference type="NCBI Taxonomy" id="1105367"/>
    <lineage>
        <taxon>Bacteria</taxon>
        <taxon>Pseudomonadati</taxon>
        <taxon>Pseudomonadota</taxon>
        <taxon>Alphaproteobacteria</taxon>
        <taxon>Rhodobacterales</taxon>
        <taxon>Rhodobacter group</taxon>
        <taxon>Paenirhodobacter</taxon>
    </lineage>
</organism>
<dbReference type="RefSeq" id="WP_036636167.1">
    <property type="nucleotide sequence ID" value="NZ_JFZB01000007.1"/>
</dbReference>
<proteinExistence type="predicted"/>
<evidence type="ECO:0000313" key="2">
    <source>
        <dbReference type="Proteomes" id="UP000028824"/>
    </source>
</evidence>
<dbReference type="OrthoDB" id="7830006at2"/>
<reference evidence="1 2" key="1">
    <citation type="submission" date="2014-03" db="EMBL/GenBank/DDBJ databases">
        <title>Genome of Paenirhodobacter enshiensis DW2-9.</title>
        <authorList>
            <person name="Wang D."/>
            <person name="Wang G."/>
        </authorList>
    </citation>
    <scope>NUCLEOTIDE SEQUENCE [LARGE SCALE GENOMIC DNA]</scope>
    <source>
        <strain evidence="1 2">DW2-9</strain>
    </source>
</reference>
<dbReference type="AlphaFoldDB" id="A0A086Y1G3"/>
<sequence length="346" mass="37797">MGVKYLTGEGLAKRIRKVMTGDNPWMCVAFLGPTWAEELFDGGGPPKNLRVLCDLRMGMTVKTALRAGGAPNNERLRHLPDQQMHAKIYASDEGVVVCSANASRAALSSVDRIEDGVWLPPGGKAHRKAEATFEARYSNAVRVDADALARAPEHLGGLGAAAVGANEAVDLGKSPTLLKLIRHDPEAFKGIRFVFSNEDVTEAVKAGVKAIMDEKMRNDEGAAEDLWAGPLKYHCFSNWERKESDWPGLFISVYRGSSGKILLGMYRHLRFLPEVSNGEGETEEVFVAAKVRWNTGGAAFGDLRKLATLGQCKNELEALFQNERIFDRVSEQVLDAGGVRKALELT</sequence>
<dbReference type="EMBL" id="JFZB01000007">
    <property type="protein sequence ID" value="KFI28113.1"/>
    <property type="molecule type" value="Genomic_DNA"/>
</dbReference>